<dbReference type="EC" id="2.7.7.65" evidence="2"/>
<dbReference type="SUPFAM" id="SSF55073">
    <property type="entry name" value="Nucleotide cyclase"/>
    <property type="match status" value="1"/>
</dbReference>
<dbReference type="Proteomes" id="UP001139333">
    <property type="component" value="Unassembled WGS sequence"/>
</dbReference>
<comment type="caution">
    <text evidence="4">The sequence shown here is derived from an EMBL/GenBank/DDBJ whole genome shotgun (WGS) entry which is preliminary data.</text>
</comment>
<evidence type="ECO:0000256" key="1">
    <source>
        <dbReference type="ARBA" id="ARBA00001946"/>
    </source>
</evidence>
<dbReference type="GO" id="GO:1902201">
    <property type="term" value="P:negative regulation of bacterial-type flagellum-dependent cell motility"/>
    <property type="evidence" value="ECO:0007669"/>
    <property type="project" value="TreeGrafter"/>
</dbReference>
<dbReference type="Pfam" id="PF00990">
    <property type="entry name" value="GGDEF"/>
    <property type="match status" value="1"/>
</dbReference>
<dbReference type="InterPro" id="IPR043128">
    <property type="entry name" value="Rev_trsase/Diguanyl_cyclase"/>
</dbReference>
<name>A0A9X1ZKS4_9GAMM</name>
<dbReference type="EMBL" id="JAKIKP010000008">
    <property type="protein sequence ID" value="MCL1143351.1"/>
    <property type="molecule type" value="Genomic_DNA"/>
</dbReference>
<dbReference type="InterPro" id="IPR000160">
    <property type="entry name" value="GGDEF_dom"/>
</dbReference>
<dbReference type="CDD" id="cd01949">
    <property type="entry name" value="GGDEF"/>
    <property type="match status" value="1"/>
</dbReference>
<dbReference type="AlphaFoldDB" id="A0A9X1ZKS4"/>
<reference evidence="4" key="1">
    <citation type="submission" date="2022-01" db="EMBL/GenBank/DDBJ databases">
        <title>Whole genome-based taxonomy of the Shewanellaceae.</title>
        <authorList>
            <person name="Martin-Rodriguez A.J."/>
        </authorList>
    </citation>
    <scope>NUCLEOTIDE SEQUENCE</scope>
    <source>
        <strain evidence="4">DSM 16422</strain>
    </source>
</reference>
<dbReference type="InterPro" id="IPR050469">
    <property type="entry name" value="Diguanylate_Cyclase"/>
</dbReference>
<dbReference type="GO" id="GO:0005886">
    <property type="term" value="C:plasma membrane"/>
    <property type="evidence" value="ECO:0007669"/>
    <property type="project" value="TreeGrafter"/>
</dbReference>
<gene>
    <name evidence="4" type="ORF">L2672_11660</name>
</gene>
<proteinExistence type="predicted"/>
<protein>
    <recommendedName>
        <fullName evidence="2">diguanylate cyclase</fullName>
        <ecNumber evidence="2">2.7.7.65</ecNumber>
    </recommendedName>
</protein>
<evidence type="ECO:0000256" key="2">
    <source>
        <dbReference type="ARBA" id="ARBA00012528"/>
    </source>
</evidence>
<dbReference type="PANTHER" id="PTHR45138">
    <property type="entry name" value="REGULATORY COMPONENTS OF SENSORY TRANSDUCTION SYSTEM"/>
    <property type="match status" value="1"/>
</dbReference>
<feature type="domain" description="GGDEF" evidence="3">
    <location>
        <begin position="165"/>
        <end position="293"/>
    </location>
</feature>
<dbReference type="Gene3D" id="3.30.70.270">
    <property type="match status" value="1"/>
</dbReference>
<dbReference type="SMART" id="SM00267">
    <property type="entry name" value="GGDEF"/>
    <property type="match status" value="1"/>
</dbReference>
<dbReference type="NCBIfam" id="TIGR00254">
    <property type="entry name" value="GGDEF"/>
    <property type="match status" value="1"/>
</dbReference>
<comment type="cofactor">
    <cofactor evidence="1">
        <name>Mg(2+)</name>
        <dbReference type="ChEBI" id="CHEBI:18420"/>
    </cofactor>
</comment>
<dbReference type="PROSITE" id="PS50887">
    <property type="entry name" value="GGDEF"/>
    <property type="match status" value="1"/>
</dbReference>
<dbReference type="GO" id="GO:0052621">
    <property type="term" value="F:diguanylate cyclase activity"/>
    <property type="evidence" value="ECO:0007669"/>
    <property type="project" value="UniProtKB-EC"/>
</dbReference>
<keyword evidence="5" id="KW-1185">Reference proteome</keyword>
<dbReference type="GO" id="GO:0043709">
    <property type="term" value="P:cell adhesion involved in single-species biofilm formation"/>
    <property type="evidence" value="ECO:0007669"/>
    <property type="project" value="TreeGrafter"/>
</dbReference>
<dbReference type="PANTHER" id="PTHR45138:SF6">
    <property type="entry name" value="DIGUANYLATE CYCLASE DGCN"/>
    <property type="match status" value="1"/>
</dbReference>
<organism evidence="4 5">
    <name type="scientific">Shewanella gaetbuli</name>
    <dbReference type="NCBI Taxonomy" id="220752"/>
    <lineage>
        <taxon>Bacteria</taxon>
        <taxon>Pseudomonadati</taxon>
        <taxon>Pseudomonadota</taxon>
        <taxon>Gammaproteobacteria</taxon>
        <taxon>Alteromonadales</taxon>
        <taxon>Shewanellaceae</taxon>
        <taxon>Shewanella</taxon>
    </lineage>
</organism>
<evidence type="ECO:0000259" key="3">
    <source>
        <dbReference type="PROSITE" id="PS50887"/>
    </source>
</evidence>
<dbReference type="FunFam" id="3.30.70.270:FF:000001">
    <property type="entry name" value="Diguanylate cyclase domain protein"/>
    <property type="match status" value="1"/>
</dbReference>
<evidence type="ECO:0000313" key="5">
    <source>
        <dbReference type="Proteomes" id="UP001139333"/>
    </source>
</evidence>
<sequence>MDYAIATELHHEEYWFRAESPIQAASELDLVQVMQQFHASLDPRTVFACYGKIIGQYLPIKSLRLYIDDQKFTLGRNNGIELVREINTEQNSYKVHYFLTLPLTPTQTTQLAQLESIVLPAFYNAMKYQKMANQAMFDELTGLGNRYYFKKCINKSLARAKRQQGKVSLIVLDLDKFKQLNDTFGHIIGDEVLCAFSNLINDSIRDTDQAFRIGGDEFVIVTEGDADAASLVCNRIINQLPLQPELTVYNVKCSLGVAESSENDLLKSLYSRADHAMYCAKAAGRNCFKVAENS</sequence>
<accession>A0A9X1ZKS4</accession>
<dbReference type="InterPro" id="IPR029787">
    <property type="entry name" value="Nucleotide_cyclase"/>
</dbReference>
<dbReference type="RefSeq" id="WP_248996027.1">
    <property type="nucleotide sequence ID" value="NZ_JAKIKP010000008.1"/>
</dbReference>
<evidence type="ECO:0000313" key="4">
    <source>
        <dbReference type="EMBL" id="MCL1143351.1"/>
    </source>
</evidence>